<dbReference type="Pfam" id="PF03466">
    <property type="entry name" value="LysR_substrate"/>
    <property type="match status" value="1"/>
</dbReference>
<sequence>MIGASARITIAHMDYLTSLKVFCTVVEAKSFARAADILGMSPPVVSRAIAGLEERLGSRLFNRTTRQISLTETAERFFADCSRLLDELQAMEERASNRASEATGLLRLVAHTTVMMSRYAPLVASFRRAHPHVRLDVTLTERPVDLVGEGYDLAIVLPFMLSTDTAVTRLLETIPLVLVASPAYLAQRPAPRHPSELADHVFVPMSPSIRKPALTFRIGGEELRVPLNHDITSNSAVFNREMALQGFGIGVLPTALVAEEVAAGRLVTLLDAYERVDSAIEIRIAYSTRALLPAKVRAFVEHAVRFCADESMLRDAPANRLRAL</sequence>
<dbReference type="Pfam" id="PF00126">
    <property type="entry name" value="HTH_1"/>
    <property type="match status" value="1"/>
</dbReference>
<dbReference type="AlphaFoldDB" id="A0A158A9B2"/>
<keyword evidence="4" id="KW-0804">Transcription</keyword>
<evidence type="ECO:0000313" key="7">
    <source>
        <dbReference type="Proteomes" id="UP000054624"/>
    </source>
</evidence>
<evidence type="ECO:0000256" key="1">
    <source>
        <dbReference type="ARBA" id="ARBA00009437"/>
    </source>
</evidence>
<feature type="domain" description="HTH lysR-type" evidence="5">
    <location>
        <begin position="14"/>
        <end position="71"/>
    </location>
</feature>
<name>A0A158A9B2_9BURK</name>
<comment type="similarity">
    <text evidence="1">Belongs to the LysR transcriptional regulatory family.</text>
</comment>
<dbReference type="InterPro" id="IPR000847">
    <property type="entry name" value="LysR_HTH_N"/>
</dbReference>
<reference evidence="7" key="1">
    <citation type="submission" date="2016-01" db="EMBL/GenBank/DDBJ databases">
        <authorList>
            <person name="Peeters Charlotte."/>
        </authorList>
    </citation>
    <scope>NUCLEOTIDE SEQUENCE [LARGE SCALE GENOMIC DNA]</scope>
</reference>
<evidence type="ECO:0000256" key="4">
    <source>
        <dbReference type="ARBA" id="ARBA00023163"/>
    </source>
</evidence>
<evidence type="ECO:0000313" key="6">
    <source>
        <dbReference type="EMBL" id="SAK54319.1"/>
    </source>
</evidence>
<dbReference type="GO" id="GO:0043565">
    <property type="term" value="F:sequence-specific DNA binding"/>
    <property type="evidence" value="ECO:0007669"/>
    <property type="project" value="TreeGrafter"/>
</dbReference>
<evidence type="ECO:0000259" key="5">
    <source>
        <dbReference type="PROSITE" id="PS50931"/>
    </source>
</evidence>
<keyword evidence="3" id="KW-0238">DNA-binding</keyword>
<dbReference type="PROSITE" id="PS50931">
    <property type="entry name" value="HTH_LYSR"/>
    <property type="match status" value="1"/>
</dbReference>
<dbReference type="PANTHER" id="PTHR30537">
    <property type="entry name" value="HTH-TYPE TRANSCRIPTIONAL REGULATOR"/>
    <property type="match status" value="1"/>
</dbReference>
<dbReference type="InterPro" id="IPR005119">
    <property type="entry name" value="LysR_subst-bd"/>
</dbReference>
<dbReference type="SUPFAM" id="SSF46785">
    <property type="entry name" value="Winged helix' DNA-binding domain"/>
    <property type="match status" value="1"/>
</dbReference>
<dbReference type="Proteomes" id="UP000054624">
    <property type="component" value="Unassembled WGS sequence"/>
</dbReference>
<dbReference type="InterPro" id="IPR036388">
    <property type="entry name" value="WH-like_DNA-bd_sf"/>
</dbReference>
<protein>
    <submittedName>
        <fullName evidence="6">LysR family transcriptional regulator</fullName>
    </submittedName>
</protein>
<dbReference type="CDD" id="cd08422">
    <property type="entry name" value="PBP2_CrgA_like"/>
    <property type="match status" value="1"/>
</dbReference>
<dbReference type="InterPro" id="IPR058163">
    <property type="entry name" value="LysR-type_TF_proteobact-type"/>
</dbReference>
<keyword evidence="2" id="KW-0805">Transcription regulation</keyword>
<proteinExistence type="inferred from homology"/>
<dbReference type="PRINTS" id="PR00039">
    <property type="entry name" value="HTHLYSR"/>
</dbReference>
<dbReference type="Gene3D" id="3.40.190.290">
    <property type="match status" value="1"/>
</dbReference>
<gene>
    <name evidence="6" type="ORF">AWB76_01957</name>
</gene>
<dbReference type="InterPro" id="IPR036390">
    <property type="entry name" value="WH_DNA-bd_sf"/>
</dbReference>
<organism evidence="6 7">
    <name type="scientific">Caballeronia temeraria</name>
    <dbReference type="NCBI Taxonomy" id="1777137"/>
    <lineage>
        <taxon>Bacteria</taxon>
        <taxon>Pseudomonadati</taxon>
        <taxon>Pseudomonadota</taxon>
        <taxon>Betaproteobacteria</taxon>
        <taxon>Burkholderiales</taxon>
        <taxon>Burkholderiaceae</taxon>
        <taxon>Caballeronia</taxon>
    </lineage>
</organism>
<evidence type="ECO:0000256" key="2">
    <source>
        <dbReference type="ARBA" id="ARBA00023015"/>
    </source>
</evidence>
<dbReference type="Gene3D" id="1.10.10.10">
    <property type="entry name" value="Winged helix-like DNA-binding domain superfamily/Winged helix DNA-binding domain"/>
    <property type="match status" value="1"/>
</dbReference>
<dbReference type="GO" id="GO:0006351">
    <property type="term" value="P:DNA-templated transcription"/>
    <property type="evidence" value="ECO:0007669"/>
    <property type="project" value="TreeGrafter"/>
</dbReference>
<dbReference type="FunFam" id="1.10.10.10:FF:000001">
    <property type="entry name" value="LysR family transcriptional regulator"/>
    <property type="match status" value="1"/>
</dbReference>
<evidence type="ECO:0000256" key="3">
    <source>
        <dbReference type="ARBA" id="ARBA00023125"/>
    </source>
</evidence>
<dbReference type="SUPFAM" id="SSF53850">
    <property type="entry name" value="Periplasmic binding protein-like II"/>
    <property type="match status" value="1"/>
</dbReference>
<dbReference type="STRING" id="1777137.AWB76_01957"/>
<keyword evidence="7" id="KW-1185">Reference proteome</keyword>
<accession>A0A158A9B2</accession>
<dbReference type="GO" id="GO:0003700">
    <property type="term" value="F:DNA-binding transcription factor activity"/>
    <property type="evidence" value="ECO:0007669"/>
    <property type="project" value="InterPro"/>
</dbReference>
<dbReference type="EMBL" id="FCOI02000005">
    <property type="protein sequence ID" value="SAK54319.1"/>
    <property type="molecule type" value="Genomic_DNA"/>
</dbReference>
<dbReference type="PANTHER" id="PTHR30537:SF35">
    <property type="entry name" value="TRANSCRIPTIONAL REGULATORY PROTEIN"/>
    <property type="match status" value="1"/>
</dbReference>